<reference evidence="3 4" key="1">
    <citation type="submission" date="2021-01" db="EMBL/GenBank/DDBJ databases">
        <title>Whole genome shotgun sequence of Planobispora longispora NBRC 13918.</title>
        <authorList>
            <person name="Komaki H."/>
            <person name="Tamura T."/>
        </authorList>
    </citation>
    <scope>NUCLEOTIDE SEQUENCE [LARGE SCALE GENOMIC DNA]</scope>
    <source>
        <strain evidence="3 4">NBRC 13918</strain>
    </source>
</reference>
<accession>A0A8J3W5M2</accession>
<evidence type="ECO:0000313" key="4">
    <source>
        <dbReference type="Proteomes" id="UP000616724"/>
    </source>
</evidence>
<evidence type="ECO:0000256" key="2">
    <source>
        <dbReference type="SAM" id="Phobius"/>
    </source>
</evidence>
<organism evidence="3 4">
    <name type="scientific">Planobispora longispora</name>
    <dbReference type="NCBI Taxonomy" id="28887"/>
    <lineage>
        <taxon>Bacteria</taxon>
        <taxon>Bacillati</taxon>
        <taxon>Actinomycetota</taxon>
        <taxon>Actinomycetes</taxon>
        <taxon>Streptosporangiales</taxon>
        <taxon>Streptosporangiaceae</taxon>
        <taxon>Planobispora</taxon>
    </lineage>
</organism>
<evidence type="ECO:0000256" key="1">
    <source>
        <dbReference type="SAM" id="MobiDB-lite"/>
    </source>
</evidence>
<evidence type="ECO:0000313" key="3">
    <source>
        <dbReference type="EMBL" id="GIH75991.1"/>
    </source>
</evidence>
<dbReference type="AlphaFoldDB" id="A0A8J3W5M2"/>
<proteinExistence type="predicted"/>
<feature type="transmembrane region" description="Helical" evidence="2">
    <location>
        <begin position="31"/>
        <end position="49"/>
    </location>
</feature>
<comment type="caution">
    <text evidence="3">The sequence shown here is derived from an EMBL/GenBank/DDBJ whole genome shotgun (WGS) entry which is preliminary data.</text>
</comment>
<keyword evidence="2" id="KW-1133">Transmembrane helix</keyword>
<keyword evidence="2" id="KW-0812">Transmembrane</keyword>
<protein>
    <submittedName>
        <fullName evidence="3">Uncharacterized protein</fullName>
    </submittedName>
</protein>
<dbReference type="EMBL" id="BOOH01000019">
    <property type="protein sequence ID" value="GIH75991.1"/>
    <property type="molecule type" value="Genomic_DNA"/>
</dbReference>
<dbReference type="Proteomes" id="UP000616724">
    <property type="component" value="Unassembled WGS sequence"/>
</dbReference>
<gene>
    <name evidence="3" type="ORF">Plo01_24200</name>
</gene>
<keyword evidence="2" id="KW-0472">Membrane</keyword>
<feature type="region of interest" description="Disordered" evidence="1">
    <location>
        <begin position="90"/>
        <end position="116"/>
    </location>
</feature>
<keyword evidence="4" id="KW-1185">Reference proteome</keyword>
<sequence length="116" mass="12477">METPAAAASWRREIFACVRCSRMYSPIEPTLGSAIAAFCLTVLAVANALDNSCKQWRCVRRRIGRGPTEHGGRGTPCRWDGPVSGAVRSAGRSGQWGISHSSGAEAVRAREKATME</sequence>
<feature type="compositionally biased region" description="Basic and acidic residues" evidence="1">
    <location>
        <begin position="107"/>
        <end position="116"/>
    </location>
</feature>
<name>A0A8J3W5M2_9ACTN</name>